<dbReference type="Pfam" id="PF24681">
    <property type="entry name" value="Kelch_KLHDC2_KLHL20_DRC7"/>
    <property type="match status" value="1"/>
</dbReference>
<protein>
    <recommendedName>
        <fullName evidence="6">Galactose oxidase</fullName>
    </recommendedName>
</protein>
<dbReference type="PANTHER" id="PTHR46093">
    <property type="entry name" value="ACYL-COA-BINDING DOMAIN-CONTAINING PROTEIN 5"/>
    <property type="match status" value="1"/>
</dbReference>
<dbReference type="Proteomes" id="UP001162131">
    <property type="component" value="Unassembled WGS sequence"/>
</dbReference>
<keyword evidence="5" id="KW-1185">Reference proteome</keyword>
<dbReference type="SUPFAM" id="SSF117281">
    <property type="entry name" value="Kelch motif"/>
    <property type="match status" value="1"/>
</dbReference>
<keyword evidence="1" id="KW-0880">Kelch repeat</keyword>
<gene>
    <name evidence="4" type="ORF">BSTOLATCC_MIC25442</name>
</gene>
<evidence type="ECO:0000256" key="2">
    <source>
        <dbReference type="ARBA" id="ARBA00022737"/>
    </source>
</evidence>
<evidence type="ECO:0000313" key="4">
    <source>
        <dbReference type="EMBL" id="CAG9320210.1"/>
    </source>
</evidence>
<sequence length="177" mass="19891">MAFLSFLFCFLFQVNSLLIERIPSTSTPPVARSLCAMEAFPDLNVTIVFGGYTDPRNAVSDLWSFDLERKIWSRLAASNDIYPSNFNLAARYNGASFTSSSDLYFYIFGGMSVSGPLNDLWRFQVEGFLWTQIITSGDIPTPRLKFGYSAFTQDDNILKFAVFGGLTMKGDDNNLYL</sequence>
<reference evidence="4" key="1">
    <citation type="submission" date="2021-09" db="EMBL/GenBank/DDBJ databases">
        <authorList>
            <consortium name="AG Swart"/>
            <person name="Singh M."/>
            <person name="Singh A."/>
            <person name="Seah K."/>
            <person name="Emmerich C."/>
        </authorList>
    </citation>
    <scope>NUCLEOTIDE SEQUENCE</scope>
    <source>
        <strain evidence="4">ATCC30299</strain>
    </source>
</reference>
<organism evidence="4 5">
    <name type="scientific">Blepharisma stoltei</name>
    <dbReference type="NCBI Taxonomy" id="1481888"/>
    <lineage>
        <taxon>Eukaryota</taxon>
        <taxon>Sar</taxon>
        <taxon>Alveolata</taxon>
        <taxon>Ciliophora</taxon>
        <taxon>Postciliodesmatophora</taxon>
        <taxon>Heterotrichea</taxon>
        <taxon>Heterotrichida</taxon>
        <taxon>Blepharismidae</taxon>
        <taxon>Blepharisma</taxon>
    </lineage>
</organism>
<evidence type="ECO:0000256" key="1">
    <source>
        <dbReference type="ARBA" id="ARBA00022441"/>
    </source>
</evidence>
<feature type="signal peptide" evidence="3">
    <location>
        <begin position="1"/>
        <end position="16"/>
    </location>
</feature>
<dbReference type="Gene3D" id="2.120.10.80">
    <property type="entry name" value="Kelch-type beta propeller"/>
    <property type="match status" value="1"/>
</dbReference>
<evidence type="ECO:0000313" key="5">
    <source>
        <dbReference type="Proteomes" id="UP001162131"/>
    </source>
</evidence>
<dbReference type="InterPro" id="IPR015915">
    <property type="entry name" value="Kelch-typ_b-propeller"/>
</dbReference>
<evidence type="ECO:0000256" key="3">
    <source>
        <dbReference type="SAM" id="SignalP"/>
    </source>
</evidence>
<feature type="chain" id="PRO_5043762282" description="Galactose oxidase" evidence="3">
    <location>
        <begin position="17"/>
        <end position="177"/>
    </location>
</feature>
<comment type="caution">
    <text evidence="4">The sequence shown here is derived from an EMBL/GenBank/DDBJ whole genome shotgun (WGS) entry which is preliminary data.</text>
</comment>
<dbReference type="EMBL" id="CAJZBQ010000024">
    <property type="protein sequence ID" value="CAG9320210.1"/>
    <property type="molecule type" value="Genomic_DNA"/>
</dbReference>
<dbReference type="AlphaFoldDB" id="A0AAU9J056"/>
<evidence type="ECO:0008006" key="6">
    <source>
        <dbReference type="Google" id="ProtNLM"/>
    </source>
</evidence>
<keyword evidence="3" id="KW-0732">Signal</keyword>
<name>A0AAU9J056_9CILI</name>
<proteinExistence type="predicted"/>
<accession>A0AAU9J056</accession>
<keyword evidence="2" id="KW-0677">Repeat</keyword>
<dbReference type="PANTHER" id="PTHR46093:SF18">
    <property type="entry name" value="FIBRONECTIN TYPE-III DOMAIN-CONTAINING PROTEIN"/>
    <property type="match status" value="1"/>
</dbReference>